<keyword evidence="2" id="KW-0238">DNA-binding</keyword>
<evidence type="ECO:0000259" key="4">
    <source>
        <dbReference type="PROSITE" id="PS50090"/>
    </source>
</evidence>
<dbReference type="PROSITE" id="PS50090">
    <property type="entry name" value="MYB_LIKE"/>
    <property type="match status" value="1"/>
</dbReference>
<evidence type="ECO:0000313" key="6">
    <source>
        <dbReference type="EMBL" id="EEF46130.1"/>
    </source>
</evidence>
<evidence type="ECO:0000256" key="1">
    <source>
        <dbReference type="ARBA" id="ARBA00004123"/>
    </source>
</evidence>
<dbReference type="GO" id="GO:0006355">
    <property type="term" value="P:regulation of DNA-templated transcription"/>
    <property type="evidence" value="ECO:0000318"/>
    <property type="project" value="GO_Central"/>
</dbReference>
<dbReference type="GO" id="GO:0000987">
    <property type="term" value="F:cis-regulatory region sequence-specific DNA binding"/>
    <property type="evidence" value="ECO:0000318"/>
    <property type="project" value="GO_Central"/>
</dbReference>
<dbReference type="Proteomes" id="UP000008311">
    <property type="component" value="Unassembled WGS sequence"/>
</dbReference>
<dbReference type="SUPFAM" id="SSF46689">
    <property type="entry name" value="Homeodomain-like"/>
    <property type="match status" value="1"/>
</dbReference>
<name>B9RQV9_RICCO</name>
<dbReference type="EMBL" id="EQ973802">
    <property type="protein sequence ID" value="EEF46130.1"/>
    <property type="molecule type" value="Genomic_DNA"/>
</dbReference>
<dbReference type="PROSITE" id="PS51294">
    <property type="entry name" value="HTH_MYB"/>
    <property type="match status" value="1"/>
</dbReference>
<dbReference type="Gene3D" id="1.10.10.60">
    <property type="entry name" value="Homeodomain-like"/>
    <property type="match status" value="1"/>
</dbReference>
<sequence>MGRSPTPKVELNRGSWTANEDELLREYVRNHGEGKWGKVPKETGKLINLSFLNMNRDYKDNHSKKIDKKGKKDINTNLPSPLVLHENNNANTTTLVEPSLAKNVTEPSYSNDKVLEISSYDNDVPSWDFMVDLKGEQFRLSEFLQTDFSKLCESNLFPVDGSSASSSEEAAFFYSEAMFKDWIGEEDSIETAALVMDP</sequence>
<dbReference type="InterPro" id="IPR009057">
    <property type="entry name" value="Homeodomain-like_sf"/>
</dbReference>
<dbReference type="GO" id="GO:0005634">
    <property type="term" value="C:nucleus"/>
    <property type="evidence" value="ECO:0000318"/>
    <property type="project" value="GO_Central"/>
</dbReference>
<dbReference type="InterPro" id="IPR001005">
    <property type="entry name" value="SANT/Myb"/>
</dbReference>
<accession>B9RQV9</accession>
<keyword evidence="3" id="KW-0539">Nucleus</keyword>
<comment type="subcellular location">
    <subcellularLocation>
        <location evidence="1">Nucleus</location>
    </subcellularLocation>
</comment>
<reference evidence="7" key="1">
    <citation type="journal article" date="2010" name="Nat. Biotechnol.">
        <title>Draft genome sequence of the oilseed species Ricinus communis.</title>
        <authorList>
            <person name="Chan A.P."/>
            <person name="Crabtree J."/>
            <person name="Zhao Q."/>
            <person name="Lorenzi H."/>
            <person name="Orvis J."/>
            <person name="Puiu D."/>
            <person name="Melake-Berhan A."/>
            <person name="Jones K.M."/>
            <person name="Redman J."/>
            <person name="Chen G."/>
            <person name="Cahoon E.B."/>
            <person name="Gedil M."/>
            <person name="Stanke M."/>
            <person name="Haas B.J."/>
            <person name="Wortman J.R."/>
            <person name="Fraser-Liggett C.M."/>
            <person name="Ravel J."/>
            <person name="Rabinowicz P.D."/>
        </authorList>
    </citation>
    <scope>NUCLEOTIDE SEQUENCE [LARGE SCALE GENOMIC DNA]</scope>
    <source>
        <strain evidence="7">cv. Hale</strain>
    </source>
</reference>
<dbReference type="Pfam" id="PF00249">
    <property type="entry name" value="Myb_DNA-binding"/>
    <property type="match status" value="1"/>
</dbReference>
<organism evidence="6 7">
    <name type="scientific">Ricinus communis</name>
    <name type="common">Castor bean</name>
    <dbReference type="NCBI Taxonomy" id="3988"/>
    <lineage>
        <taxon>Eukaryota</taxon>
        <taxon>Viridiplantae</taxon>
        <taxon>Streptophyta</taxon>
        <taxon>Embryophyta</taxon>
        <taxon>Tracheophyta</taxon>
        <taxon>Spermatophyta</taxon>
        <taxon>Magnoliopsida</taxon>
        <taxon>eudicotyledons</taxon>
        <taxon>Gunneridae</taxon>
        <taxon>Pentapetalae</taxon>
        <taxon>rosids</taxon>
        <taxon>fabids</taxon>
        <taxon>Malpighiales</taxon>
        <taxon>Euphorbiaceae</taxon>
        <taxon>Acalyphoideae</taxon>
        <taxon>Acalypheae</taxon>
        <taxon>Ricinus</taxon>
    </lineage>
</organism>
<feature type="domain" description="Myb-like" evidence="4">
    <location>
        <begin position="8"/>
        <end position="56"/>
    </location>
</feature>
<dbReference type="STRING" id="3988.B9RQV9"/>
<dbReference type="InterPro" id="IPR017930">
    <property type="entry name" value="Myb_dom"/>
</dbReference>
<proteinExistence type="predicted"/>
<dbReference type="AlphaFoldDB" id="B9RQV9"/>
<dbReference type="InParanoid" id="B9RQV9"/>
<protein>
    <submittedName>
        <fullName evidence="6">Uncharacterized protein</fullName>
    </submittedName>
</protein>
<dbReference type="PANTHER" id="PTHR47999:SF23">
    <property type="entry name" value="TRANSCRIPTION REPRESSOR MYB4"/>
    <property type="match status" value="1"/>
</dbReference>
<dbReference type="InterPro" id="IPR015495">
    <property type="entry name" value="Myb_TF_plants"/>
</dbReference>
<dbReference type="CDD" id="cd00167">
    <property type="entry name" value="SANT"/>
    <property type="match status" value="1"/>
</dbReference>
<dbReference type="PANTHER" id="PTHR47999">
    <property type="entry name" value="TRANSCRIPTION FACTOR MYB8-RELATED-RELATED"/>
    <property type="match status" value="1"/>
</dbReference>
<evidence type="ECO:0000256" key="2">
    <source>
        <dbReference type="ARBA" id="ARBA00023125"/>
    </source>
</evidence>
<keyword evidence="7" id="KW-1185">Reference proteome</keyword>
<evidence type="ECO:0000259" key="5">
    <source>
        <dbReference type="PROSITE" id="PS51294"/>
    </source>
</evidence>
<evidence type="ECO:0000256" key="3">
    <source>
        <dbReference type="ARBA" id="ARBA00023242"/>
    </source>
</evidence>
<evidence type="ECO:0000313" key="7">
    <source>
        <dbReference type="Proteomes" id="UP000008311"/>
    </source>
</evidence>
<feature type="domain" description="HTH myb-type" evidence="5">
    <location>
        <begin position="8"/>
        <end position="44"/>
    </location>
</feature>
<gene>
    <name evidence="6" type="ORF">RCOM_0707120</name>
</gene>